<organism evidence="2 3">
    <name type="scientific">Monoraphidium neglectum</name>
    <dbReference type="NCBI Taxonomy" id="145388"/>
    <lineage>
        <taxon>Eukaryota</taxon>
        <taxon>Viridiplantae</taxon>
        <taxon>Chlorophyta</taxon>
        <taxon>core chlorophytes</taxon>
        <taxon>Chlorophyceae</taxon>
        <taxon>CS clade</taxon>
        <taxon>Sphaeropleales</taxon>
        <taxon>Selenastraceae</taxon>
        <taxon>Monoraphidium</taxon>
    </lineage>
</organism>
<dbReference type="RefSeq" id="XP_013894413.1">
    <property type="nucleotide sequence ID" value="XM_014038959.1"/>
</dbReference>
<keyword evidence="3" id="KW-1185">Reference proteome</keyword>
<evidence type="ECO:0000256" key="1">
    <source>
        <dbReference type="SAM" id="MobiDB-lite"/>
    </source>
</evidence>
<feature type="compositionally biased region" description="Low complexity" evidence="1">
    <location>
        <begin position="97"/>
        <end position="164"/>
    </location>
</feature>
<dbReference type="Proteomes" id="UP000054498">
    <property type="component" value="Unassembled WGS sequence"/>
</dbReference>
<feature type="compositionally biased region" description="Basic residues" evidence="1">
    <location>
        <begin position="69"/>
        <end position="95"/>
    </location>
</feature>
<dbReference type="KEGG" id="mng:MNEG_12571"/>
<feature type="region of interest" description="Disordered" evidence="1">
    <location>
        <begin position="69"/>
        <end position="175"/>
    </location>
</feature>
<dbReference type="EMBL" id="KK103530">
    <property type="protein sequence ID" value="KIY95393.1"/>
    <property type="molecule type" value="Genomic_DNA"/>
</dbReference>
<name>A0A0D2KHU1_9CHLO</name>
<gene>
    <name evidence="2" type="ORF">MNEG_12571</name>
</gene>
<dbReference type="OrthoDB" id="10556888at2759"/>
<dbReference type="AlphaFoldDB" id="A0A0D2KHU1"/>
<evidence type="ECO:0000313" key="3">
    <source>
        <dbReference type="Proteomes" id="UP000054498"/>
    </source>
</evidence>
<proteinExistence type="predicted"/>
<protein>
    <submittedName>
        <fullName evidence="2">Uncharacterized protein</fullName>
    </submittedName>
</protein>
<evidence type="ECO:0000313" key="2">
    <source>
        <dbReference type="EMBL" id="KIY95393.1"/>
    </source>
</evidence>
<reference evidence="2 3" key="1">
    <citation type="journal article" date="2013" name="BMC Genomics">
        <title>Reconstruction of the lipid metabolism for the microalga Monoraphidium neglectum from its genome sequence reveals characteristics suitable for biofuel production.</title>
        <authorList>
            <person name="Bogen C."/>
            <person name="Al-Dilaimi A."/>
            <person name="Albersmeier A."/>
            <person name="Wichmann J."/>
            <person name="Grundmann M."/>
            <person name="Rupp O."/>
            <person name="Lauersen K.J."/>
            <person name="Blifernez-Klassen O."/>
            <person name="Kalinowski J."/>
            <person name="Goesmann A."/>
            <person name="Mussgnug J.H."/>
            <person name="Kruse O."/>
        </authorList>
    </citation>
    <scope>NUCLEOTIDE SEQUENCE [LARGE SCALE GENOMIC DNA]</scope>
    <source>
        <strain evidence="2 3">SAG 48.87</strain>
    </source>
</reference>
<accession>A0A0D2KHU1</accession>
<sequence length="175" mass="20402">MAREEMAPLDLGNLPSRRPDLFSQYNHELCRKVAPRFMMLHAEAAHPPVIVRSEGASVLIRELEKTHLKNKAAAGHKRALQSAAQKRKQPRRHMQQHVEQQQGDEQHEQSQQLQEQPQQQRQQSQQPPQQPQQSSQQQQQQQQQQQLQQQQQQQMQQAELRLQQVPGYADDARVP</sequence>
<dbReference type="GeneID" id="25729947"/>